<proteinExistence type="predicted"/>
<sequence>MFTLMPRKARRLFIVLHYLLTATAGVVGNALPCEDSKPFAVWKEKQRRWSGYRPSNRSRQLSDLPLDTNTCSDAGVFHDSALLGIRVLESMKYYSLK</sequence>
<gene>
    <name evidence="2" type="ORF">TNIN_45851</name>
</gene>
<feature type="signal peptide" evidence="1">
    <location>
        <begin position="1"/>
        <end position="24"/>
    </location>
</feature>
<dbReference type="Proteomes" id="UP000886998">
    <property type="component" value="Unassembled WGS sequence"/>
</dbReference>
<evidence type="ECO:0000313" key="2">
    <source>
        <dbReference type="EMBL" id="GFY38044.1"/>
    </source>
</evidence>
<evidence type="ECO:0000313" key="3">
    <source>
        <dbReference type="Proteomes" id="UP000886998"/>
    </source>
</evidence>
<evidence type="ECO:0000256" key="1">
    <source>
        <dbReference type="SAM" id="SignalP"/>
    </source>
</evidence>
<keyword evidence="1" id="KW-0732">Signal</keyword>
<keyword evidence="3" id="KW-1185">Reference proteome</keyword>
<dbReference type="OrthoDB" id="10300405at2759"/>
<protein>
    <submittedName>
        <fullName evidence="2">Uncharacterized protein</fullName>
    </submittedName>
</protein>
<accession>A0A8X7BQ04</accession>
<dbReference type="EMBL" id="BMAV01000624">
    <property type="protein sequence ID" value="GFY38044.1"/>
    <property type="molecule type" value="Genomic_DNA"/>
</dbReference>
<dbReference type="AlphaFoldDB" id="A0A8X7BQ04"/>
<organism evidence="2 3">
    <name type="scientific">Trichonephila inaurata madagascariensis</name>
    <dbReference type="NCBI Taxonomy" id="2747483"/>
    <lineage>
        <taxon>Eukaryota</taxon>
        <taxon>Metazoa</taxon>
        <taxon>Ecdysozoa</taxon>
        <taxon>Arthropoda</taxon>
        <taxon>Chelicerata</taxon>
        <taxon>Arachnida</taxon>
        <taxon>Araneae</taxon>
        <taxon>Araneomorphae</taxon>
        <taxon>Entelegynae</taxon>
        <taxon>Araneoidea</taxon>
        <taxon>Nephilidae</taxon>
        <taxon>Trichonephila</taxon>
        <taxon>Trichonephila inaurata</taxon>
    </lineage>
</organism>
<name>A0A8X7BQ04_9ARAC</name>
<reference evidence="2" key="1">
    <citation type="submission" date="2020-08" db="EMBL/GenBank/DDBJ databases">
        <title>Multicomponent nature underlies the extraordinary mechanical properties of spider dragline silk.</title>
        <authorList>
            <person name="Kono N."/>
            <person name="Nakamura H."/>
            <person name="Mori M."/>
            <person name="Yoshida Y."/>
            <person name="Ohtoshi R."/>
            <person name="Malay A.D."/>
            <person name="Moran D.A.P."/>
            <person name="Tomita M."/>
            <person name="Numata K."/>
            <person name="Arakawa K."/>
        </authorList>
    </citation>
    <scope>NUCLEOTIDE SEQUENCE</scope>
</reference>
<comment type="caution">
    <text evidence="2">The sequence shown here is derived from an EMBL/GenBank/DDBJ whole genome shotgun (WGS) entry which is preliminary data.</text>
</comment>
<feature type="chain" id="PRO_5036498740" evidence="1">
    <location>
        <begin position="25"/>
        <end position="97"/>
    </location>
</feature>